<dbReference type="InterPro" id="IPR052929">
    <property type="entry name" value="RNase_H-like_EbsB-rel"/>
</dbReference>
<sequence length="185" mass="19735">MSRRARSSGNHSPSSDNDTILASVQVAQTLQQHFDQGGDDTAPTRGIHIAHHTKSQCSVETTNASSQSHIGSGGGSSKFPQIEKGGGLGGAELDDELIFDLDIDLEANDMARQGTNNVGIGMVFRDHLGNVIATLSQKVDLIHSVEMAEALVARRVVVLARELSLFNMIIEGDFLRVIQALKCSG</sequence>
<feature type="region of interest" description="Disordered" evidence="1">
    <location>
        <begin position="53"/>
        <end position="85"/>
    </location>
</feature>
<dbReference type="EMBL" id="PKMF04000368">
    <property type="protein sequence ID" value="KAK7835606.1"/>
    <property type="molecule type" value="Genomic_DNA"/>
</dbReference>
<evidence type="ECO:0000256" key="1">
    <source>
        <dbReference type="SAM" id="MobiDB-lite"/>
    </source>
</evidence>
<proteinExistence type="predicted"/>
<dbReference type="GO" id="GO:0004523">
    <property type="term" value="F:RNA-DNA hybrid ribonuclease activity"/>
    <property type="evidence" value="ECO:0007669"/>
    <property type="project" value="InterPro"/>
</dbReference>
<evidence type="ECO:0000313" key="4">
    <source>
        <dbReference type="Proteomes" id="UP000237347"/>
    </source>
</evidence>
<dbReference type="Proteomes" id="UP000237347">
    <property type="component" value="Unassembled WGS sequence"/>
</dbReference>
<evidence type="ECO:0000259" key="2">
    <source>
        <dbReference type="Pfam" id="PF13456"/>
    </source>
</evidence>
<comment type="caution">
    <text evidence="3">The sequence shown here is derived from an EMBL/GenBank/DDBJ whole genome shotgun (WGS) entry which is preliminary data.</text>
</comment>
<dbReference type="PANTHER" id="PTHR47074:SF11">
    <property type="entry name" value="REVERSE TRANSCRIPTASE-LIKE PROTEIN"/>
    <property type="match status" value="1"/>
</dbReference>
<organism evidence="3 4">
    <name type="scientific">Quercus suber</name>
    <name type="common">Cork oak</name>
    <dbReference type="NCBI Taxonomy" id="58331"/>
    <lineage>
        <taxon>Eukaryota</taxon>
        <taxon>Viridiplantae</taxon>
        <taxon>Streptophyta</taxon>
        <taxon>Embryophyta</taxon>
        <taxon>Tracheophyta</taxon>
        <taxon>Spermatophyta</taxon>
        <taxon>Magnoliopsida</taxon>
        <taxon>eudicotyledons</taxon>
        <taxon>Gunneridae</taxon>
        <taxon>Pentapetalae</taxon>
        <taxon>rosids</taxon>
        <taxon>fabids</taxon>
        <taxon>Fagales</taxon>
        <taxon>Fagaceae</taxon>
        <taxon>Quercus</taxon>
    </lineage>
</organism>
<dbReference type="InterPro" id="IPR002156">
    <property type="entry name" value="RNaseH_domain"/>
</dbReference>
<dbReference type="Pfam" id="PF13456">
    <property type="entry name" value="RVT_3"/>
    <property type="match status" value="1"/>
</dbReference>
<feature type="compositionally biased region" description="Polar residues" evidence="1">
    <location>
        <begin position="55"/>
        <end position="64"/>
    </location>
</feature>
<dbReference type="AlphaFoldDB" id="A0AAW0KAG9"/>
<keyword evidence="4" id="KW-1185">Reference proteome</keyword>
<evidence type="ECO:0000313" key="3">
    <source>
        <dbReference type="EMBL" id="KAK7835606.1"/>
    </source>
</evidence>
<accession>A0AAW0KAG9</accession>
<protein>
    <recommendedName>
        <fullName evidence="2">RNase H type-1 domain-containing protein</fullName>
    </recommendedName>
</protein>
<reference evidence="3 4" key="1">
    <citation type="journal article" date="2018" name="Sci. Data">
        <title>The draft genome sequence of cork oak.</title>
        <authorList>
            <person name="Ramos A.M."/>
            <person name="Usie A."/>
            <person name="Barbosa P."/>
            <person name="Barros P.M."/>
            <person name="Capote T."/>
            <person name="Chaves I."/>
            <person name="Simoes F."/>
            <person name="Abreu I."/>
            <person name="Carrasquinho I."/>
            <person name="Faro C."/>
            <person name="Guimaraes J.B."/>
            <person name="Mendonca D."/>
            <person name="Nobrega F."/>
            <person name="Rodrigues L."/>
            <person name="Saibo N.J.M."/>
            <person name="Varela M.C."/>
            <person name="Egas C."/>
            <person name="Matos J."/>
            <person name="Miguel C.M."/>
            <person name="Oliveira M.M."/>
            <person name="Ricardo C.P."/>
            <person name="Goncalves S."/>
        </authorList>
    </citation>
    <scope>NUCLEOTIDE SEQUENCE [LARGE SCALE GENOMIC DNA]</scope>
    <source>
        <strain evidence="4">cv. HL8</strain>
    </source>
</reference>
<dbReference type="GO" id="GO:0003676">
    <property type="term" value="F:nucleic acid binding"/>
    <property type="evidence" value="ECO:0007669"/>
    <property type="project" value="InterPro"/>
</dbReference>
<gene>
    <name evidence="3" type="ORF">CFP56_023322</name>
</gene>
<dbReference type="PANTHER" id="PTHR47074">
    <property type="entry name" value="BNAC02G40300D PROTEIN"/>
    <property type="match status" value="1"/>
</dbReference>
<name>A0AAW0KAG9_QUESU</name>
<feature type="domain" description="RNase H type-1" evidence="2">
    <location>
        <begin position="112"/>
        <end position="183"/>
    </location>
</feature>